<organism evidence="3 4">
    <name type="scientific">Heracleum sosnowskyi</name>
    <dbReference type="NCBI Taxonomy" id="360622"/>
    <lineage>
        <taxon>Eukaryota</taxon>
        <taxon>Viridiplantae</taxon>
        <taxon>Streptophyta</taxon>
        <taxon>Embryophyta</taxon>
        <taxon>Tracheophyta</taxon>
        <taxon>Spermatophyta</taxon>
        <taxon>Magnoliopsida</taxon>
        <taxon>eudicotyledons</taxon>
        <taxon>Gunneridae</taxon>
        <taxon>Pentapetalae</taxon>
        <taxon>asterids</taxon>
        <taxon>campanulids</taxon>
        <taxon>Apiales</taxon>
        <taxon>Apiaceae</taxon>
        <taxon>Apioideae</taxon>
        <taxon>apioid superclade</taxon>
        <taxon>Tordylieae</taxon>
        <taxon>Tordyliinae</taxon>
        <taxon>Heracleum</taxon>
    </lineage>
</organism>
<evidence type="ECO:0000313" key="2">
    <source>
        <dbReference type="EMBL" id="KAK1375850.1"/>
    </source>
</evidence>
<dbReference type="EMBL" id="JAUIZM010000001">
    <property type="protein sequence ID" value="KAK1404486.1"/>
    <property type="molecule type" value="Genomic_DNA"/>
</dbReference>
<dbReference type="EMBL" id="JAUIZM010000007">
    <property type="protein sequence ID" value="KAK1375850.1"/>
    <property type="molecule type" value="Genomic_DNA"/>
</dbReference>
<dbReference type="AlphaFoldDB" id="A0AAD8JKU9"/>
<evidence type="ECO:0000313" key="3">
    <source>
        <dbReference type="EMBL" id="KAK1404486.1"/>
    </source>
</evidence>
<gene>
    <name evidence="3" type="ORF">POM88_004091</name>
    <name evidence="2" type="ORF">POM88_032043</name>
</gene>
<reference evidence="3" key="2">
    <citation type="submission" date="2023-05" db="EMBL/GenBank/DDBJ databases">
        <authorList>
            <person name="Schelkunov M.I."/>
        </authorList>
    </citation>
    <scope>NUCLEOTIDE SEQUENCE</scope>
    <source>
        <strain evidence="3">Hsosn_3</strain>
        <tissue evidence="3">Leaf</tissue>
    </source>
</reference>
<sequence length="162" mass="18101">MLKEKLHRFNGSLASNNVNDDASCELRVDDEIEDWVPDSPIKPYVGQIFTNIDAAFSYYSKHSSFCGFQVRRSTQRSRNGVVVSKYLCSKAGSREISSSSREDDASESSRISDKNVEPVKRRRTVSGNLIGSLNSLRFLDLSNIGFTRVIPHELGNLSDIHG</sequence>
<name>A0AAD8JKU9_9APIA</name>
<comment type="caution">
    <text evidence="3">The sequence shown here is derived from an EMBL/GenBank/DDBJ whole genome shotgun (WGS) entry which is preliminary data.</text>
</comment>
<reference evidence="3" key="1">
    <citation type="submission" date="2023-02" db="EMBL/GenBank/DDBJ databases">
        <title>Genome of toxic invasive species Heracleum sosnowskyi carries increased number of genes despite the absence of recent whole-genome duplications.</title>
        <authorList>
            <person name="Schelkunov M."/>
            <person name="Shtratnikova V."/>
            <person name="Makarenko M."/>
            <person name="Klepikova A."/>
            <person name="Omelchenko D."/>
            <person name="Novikova G."/>
            <person name="Obukhova E."/>
            <person name="Bogdanov V."/>
            <person name="Penin A."/>
            <person name="Logacheva M."/>
        </authorList>
    </citation>
    <scope>NUCLEOTIDE SEQUENCE</scope>
    <source>
        <strain evidence="3">Hsosn_3</strain>
        <tissue evidence="3">Leaf</tissue>
    </source>
</reference>
<keyword evidence="4" id="KW-1185">Reference proteome</keyword>
<dbReference type="Proteomes" id="UP001237642">
    <property type="component" value="Unassembled WGS sequence"/>
</dbReference>
<proteinExistence type="predicted"/>
<evidence type="ECO:0000313" key="4">
    <source>
        <dbReference type="Proteomes" id="UP001237642"/>
    </source>
</evidence>
<evidence type="ECO:0008006" key="5">
    <source>
        <dbReference type="Google" id="ProtNLM"/>
    </source>
</evidence>
<evidence type="ECO:0000256" key="1">
    <source>
        <dbReference type="SAM" id="MobiDB-lite"/>
    </source>
</evidence>
<accession>A0AAD8JKU9</accession>
<protein>
    <recommendedName>
        <fullName evidence="5">FAR1 domain-containing protein</fullName>
    </recommendedName>
</protein>
<dbReference type="PANTHER" id="PTHR46328">
    <property type="entry name" value="FAR-RED IMPAIRED RESPONSIVE (FAR1) FAMILY PROTEIN-RELATED"/>
    <property type="match status" value="1"/>
</dbReference>
<feature type="region of interest" description="Disordered" evidence="1">
    <location>
        <begin position="92"/>
        <end position="118"/>
    </location>
</feature>